<evidence type="ECO:0000313" key="1">
    <source>
        <dbReference type="EMBL" id="TQN32046.1"/>
    </source>
</evidence>
<protein>
    <submittedName>
        <fullName evidence="1">Uncharacterized protein</fullName>
    </submittedName>
</protein>
<organism evidence="1 2">
    <name type="scientific">Haloactinospora alba</name>
    <dbReference type="NCBI Taxonomy" id="405555"/>
    <lineage>
        <taxon>Bacteria</taxon>
        <taxon>Bacillati</taxon>
        <taxon>Actinomycetota</taxon>
        <taxon>Actinomycetes</taxon>
        <taxon>Streptosporangiales</taxon>
        <taxon>Nocardiopsidaceae</taxon>
        <taxon>Haloactinospora</taxon>
    </lineage>
</organism>
<dbReference type="RefSeq" id="WP_141923609.1">
    <property type="nucleotide sequence ID" value="NZ_VFQC01000001.1"/>
</dbReference>
<accession>A0A543NJR4</accession>
<dbReference type="EMBL" id="VFQC01000001">
    <property type="protein sequence ID" value="TQN32046.1"/>
    <property type="molecule type" value="Genomic_DNA"/>
</dbReference>
<proteinExistence type="predicted"/>
<name>A0A543NJR4_9ACTN</name>
<dbReference type="AlphaFoldDB" id="A0A543NJR4"/>
<dbReference type="OrthoDB" id="3214648at2"/>
<evidence type="ECO:0000313" key="2">
    <source>
        <dbReference type="Proteomes" id="UP000317422"/>
    </source>
</evidence>
<keyword evidence="2" id="KW-1185">Reference proteome</keyword>
<sequence>MAWSWRCETAEGEALTDEWFSEEAFSSRGDAETWLGENWQEIAAAGAERAILVDGERDVYSMSLSDPL</sequence>
<dbReference type="Proteomes" id="UP000317422">
    <property type="component" value="Unassembled WGS sequence"/>
</dbReference>
<comment type="caution">
    <text evidence="1">The sequence shown here is derived from an EMBL/GenBank/DDBJ whole genome shotgun (WGS) entry which is preliminary data.</text>
</comment>
<gene>
    <name evidence="1" type="ORF">FHX37_1971</name>
</gene>
<reference evidence="1 2" key="1">
    <citation type="submission" date="2019-06" db="EMBL/GenBank/DDBJ databases">
        <title>Sequencing the genomes of 1000 actinobacteria strains.</title>
        <authorList>
            <person name="Klenk H.-P."/>
        </authorList>
    </citation>
    <scope>NUCLEOTIDE SEQUENCE [LARGE SCALE GENOMIC DNA]</scope>
    <source>
        <strain evidence="1 2">DSM 45015</strain>
    </source>
</reference>